<accession>A0AAW1N4P5</accession>
<reference evidence="1 2" key="1">
    <citation type="journal article" date="2024" name="BMC Genomics">
        <title>De novo assembly and annotation of Popillia japonica's genome with initial clues to its potential as an invasive pest.</title>
        <authorList>
            <person name="Cucini C."/>
            <person name="Boschi S."/>
            <person name="Funari R."/>
            <person name="Cardaioli E."/>
            <person name="Iannotti N."/>
            <person name="Marturano G."/>
            <person name="Paoli F."/>
            <person name="Bruttini M."/>
            <person name="Carapelli A."/>
            <person name="Frati F."/>
            <person name="Nardi F."/>
        </authorList>
    </citation>
    <scope>NUCLEOTIDE SEQUENCE [LARGE SCALE GENOMIC DNA]</scope>
    <source>
        <strain evidence="1">DMR45628</strain>
    </source>
</reference>
<protein>
    <submittedName>
        <fullName evidence="1">Uncharacterized protein</fullName>
    </submittedName>
</protein>
<evidence type="ECO:0000313" key="1">
    <source>
        <dbReference type="EMBL" id="KAK9753446.1"/>
    </source>
</evidence>
<comment type="caution">
    <text evidence="1">The sequence shown here is derived from an EMBL/GenBank/DDBJ whole genome shotgun (WGS) entry which is preliminary data.</text>
</comment>
<proteinExistence type="predicted"/>
<organism evidence="1 2">
    <name type="scientific">Popillia japonica</name>
    <name type="common">Japanese beetle</name>
    <dbReference type="NCBI Taxonomy" id="7064"/>
    <lineage>
        <taxon>Eukaryota</taxon>
        <taxon>Metazoa</taxon>
        <taxon>Ecdysozoa</taxon>
        <taxon>Arthropoda</taxon>
        <taxon>Hexapoda</taxon>
        <taxon>Insecta</taxon>
        <taxon>Pterygota</taxon>
        <taxon>Neoptera</taxon>
        <taxon>Endopterygota</taxon>
        <taxon>Coleoptera</taxon>
        <taxon>Polyphaga</taxon>
        <taxon>Scarabaeiformia</taxon>
        <taxon>Scarabaeidae</taxon>
        <taxon>Rutelinae</taxon>
        <taxon>Popillia</taxon>
    </lineage>
</organism>
<gene>
    <name evidence="1" type="ORF">QE152_g1982</name>
</gene>
<evidence type="ECO:0000313" key="2">
    <source>
        <dbReference type="Proteomes" id="UP001458880"/>
    </source>
</evidence>
<dbReference type="EMBL" id="JASPKY010000013">
    <property type="protein sequence ID" value="KAK9753446.1"/>
    <property type="molecule type" value="Genomic_DNA"/>
</dbReference>
<keyword evidence="2" id="KW-1185">Reference proteome</keyword>
<dbReference type="Proteomes" id="UP001458880">
    <property type="component" value="Unassembled WGS sequence"/>
</dbReference>
<sequence length="79" mass="8886">MKGIPPKENIACRERHEKRFDEKQKEAVRFNVGDEVVVQDAQKAGSGKKRFDEKQKEAVRFNVGDEVVVQDAQKAGSGN</sequence>
<dbReference type="AlphaFoldDB" id="A0AAW1N4P5"/>
<name>A0AAW1N4P5_POPJA</name>